<feature type="transmembrane region" description="Helical" evidence="1">
    <location>
        <begin position="6"/>
        <end position="27"/>
    </location>
</feature>
<keyword evidence="1" id="KW-0472">Membrane</keyword>
<evidence type="ECO:0000313" key="2">
    <source>
        <dbReference type="EMBL" id="SMP15676.1"/>
    </source>
</evidence>
<keyword evidence="1" id="KW-1133">Transmembrane helix</keyword>
<comment type="caution">
    <text evidence="2">The sequence shown here is derived from an EMBL/GenBank/DDBJ whole genome shotgun (WGS) entry which is preliminary data.</text>
</comment>
<keyword evidence="3" id="KW-1185">Reference proteome</keyword>
<evidence type="ECO:0000313" key="3">
    <source>
        <dbReference type="Proteomes" id="UP001157911"/>
    </source>
</evidence>
<dbReference type="Proteomes" id="UP001157911">
    <property type="component" value="Unassembled WGS sequence"/>
</dbReference>
<proteinExistence type="predicted"/>
<reference evidence="2 3" key="1">
    <citation type="submission" date="2017-05" db="EMBL/GenBank/DDBJ databases">
        <authorList>
            <person name="Varghese N."/>
            <person name="Submissions S."/>
        </authorList>
    </citation>
    <scope>NUCLEOTIDE SEQUENCE [LARGE SCALE GENOMIC DNA]</scope>
    <source>
        <strain evidence="2 3">DSM 15522</strain>
    </source>
</reference>
<keyword evidence="1" id="KW-0812">Transmembrane</keyword>
<gene>
    <name evidence="2" type="ORF">SAMN06265339_1408</name>
</gene>
<sequence length="30" mass="3335">MDGKTLELIGVFVVGVGFSLTFLYFVLKKL</sequence>
<accession>A0ABY1NQW1</accession>
<protein>
    <recommendedName>
        <fullName evidence="4">Hmc operon protein 4</fullName>
    </recommendedName>
</protein>
<organism evidence="2 3">
    <name type="scientific">Desulfurobacterium pacificum</name>
    <dbReference type="NCBI Taxonomy" id="240166"/>
    <lineage>
        <taxon>Bacteria</taxon>
        <taxon>Pseudomonadati</taxon>
        <taxon>Aquificota</taxon>
        <taxon>Aquificia</taxon>
        <taxon>Desulfurobacteriales</taxon>
        <taxon>Desulfurobacteriaceae</taxon>
        <taxon>Desulfurobacterium</taxon>
    </lineage>
</organism>
<evidence type="ECO:0000256" key="1">
    <source>
        <dbReference type="SAM" id="Phobius"/>
    </source>
</evidence>
<evidence type="ECO:0008006" key="4">
    <source>
        <dbReference type="Google" id="ProtNLM"/>
    </source>
</evidence>
<name>A0ABY1NQW1_9BACT</name>
<dbReference type="EMBL" id="FXUB01000004">
    <property type="protein sequence ID" value="SMP15676.1"/>
    <property type="molecule type" value="Genomic_DNA"/>
</dbReference>